<dbReference type="Proteomes" id="UP001056619">
    <property type="component" value="Plasmid plas2"/>
</dbReference>
<gene>
    <name evidence="1" type="ORF">NCF85_16750</name>
</gene>
<evidence type="ECO:0008006" key="3">
    <source>
        <dbReference type="Google" id="ProtNLM"/>
    </source>
</evidence>
<sequence>MKNNRRKASNRVKQPDTISALIEKQNIWSEWSAGCWIGPLSWVQMAALLMRDTQPEMIVNRLAPLLDRTRQEVEGKYRKWAKGAPADPKFLTTYENYREHFQDELLEQFRGFLKTLEGNSDLEWLRDRLIASAAGAQSFVWFLLNGIAIAQIEGELDETCITHDARWLAELDFYEPAYLAGDEAVLREFYETFRESFARAAPLPDKPSTSRWLQSPIFDSEDPYIERLAEIEARQNRQAVRQYVSPSDPVDLPQDAWQRAMRANAWDSALNLAKIPMFGWQRQVAFMLRDVSLDEVALRTERVLLDMADLTDRNAIENAAARGHPPSDVGFDLWFKWWREHFRHWNDPLRTELERMCRSEDASFVGDWLPRFEGAVFAGFLITCAHARVIDDRYGVGPRNERLLKLELFTAETDGPLMVSNLHMMTIELWGRFCNEHGIADSGGHLALDFEVDGRALLSSEQPHAVVRL</sequence>
<accession>A0ABY4UB21</accession>
<dbReference type="RefSeq" id="WP_301643311.1">
    <property type="nucleotide sequence ID" value="NZ_CP098496.1"/>
</dbReference>
<keyword evidence="1" id="KW-0614">Plasmid</keyword>
<evidence type="ECO:0000313" key="1">
    <source>
        <dbReference type="EMBL" id="USA63235.1"/>
    </source>
</evidence>
<protein>
    <recommendedName>
        <fullName evidence="3">DUF1266 domain-containing protein</fullName>
    </recommendedName>
</protein>
<dbReference type="EMBL" id="CP098496">
    <property type="protein sequence ID" value="USA63235.1"/>
    <property type="molecule type" value="Genomic_DNA"/>
</dbReference>
<proteinExistence type="predicted"/>
<organism evidence="1 2">
    <name type="scientific">Qipengyuania citrea</name>
    <dbReference type="NCBI Taxonomy" id="225971"/>
    <lineage>
        <taxon>Bacteria</taxon>
        <taxon>Pseudomonadati</taxon>
        <taxon>Pseudomonadota</taxon>
        <taxon>Alphaproteobacteria</taxon>
        <taxon>Sphingomonadales</taxon>
        <taxon>Erythrobacteraceae</taxon>
        <taxon>Qipengyuania</taxon>
    </lineage>
</organism>
<evidence type="ECO:0000313" key="2">
    <source>
        <dbReference type="Proteomes" id="UP001056619"/>
    </source>
</evidence>
<name>A0ABY4UB21_9SPHN</name>
<keyword evidence="2" id="KW-1185">Reference proteome</keyword>
<geneLocation type="plasmid" evidence="1 2">
    <name>plas2</name>
</geneLocation>
<reference evidence="1 2" key="1">
    <citation type="submission" date="2022-06" db="EMBL/GenBank/DDBJ databases">
        <authorList>
            <person name="Liu G."/>
        </authorList>
    </citation>
    <scope>NUCLEOTIDE SEQUENCE [LARGE SCALE GENOMIC DNA]</scope>
    <source>
        <strain evidence="1 2">E4</strain>
        <plasmid evidence="1 2">plas2</plasmid>
    </source>
</reference>